<feature type="signal peptide" evidence="2">
    <location>
        <begin position="1"/>
        <end position="28"/>
    </location>
</feature>
<name>A0ABS4JUK7_9FIRM</name>
<proteinExistence type="predicted"/>
<evidence type="ECO:0000256" key="2">
    <source>
        <dbReference type="SAM" id="SignalP"/>
    </source>
</evidence>
<evidence type="ECO:0000256" key="1">
    <source>
        <dbReference type="SAM" id="MobiDB-lite"/>
    </source>
</evidence>
<sequence>MLLRLLRRRRSIWAALALGLAAVPTMFAGTAAAPAEGSDPNLAEPELDPMAAPPPDPAELERARLQSQAELIADLAPEKYRLLVITTAERYGVDPRLVAAIITVESRWDPDAVGAHGEQGLMQILPSTGEWLAGVMGLTEYRLSDPATSVEMGTFYLAALIREYGSADVALAVYNGGPRAAEGWQGNAYRRRVLTAYQGVAVVERAW</sequence>
<organism evidence="4 5">
    <name type="scientific">Symbiobacterium terraclitae</name>
    <dbReference type="NCBI Taxonomy" id="557451"/>
    <lineage>
        <taxon>Bacteria</taxon>
        <taxon>Bacillati</taxon>
        <taxon>Bacillota</taxon>
        <taxon>Clostridia</taxon>
        <taxon>Eubacteriales</taxon>
        <taxon>Symbiobacteriaceae</taxon>
        <taxon>Symbiobacterium</taxon>
    </lineage>
</organism>
<evidence type="ECO:0000259" key="3">
    <source>
        <dbReference type="Pfam" id="PF01464"/>
    </source>
</evidence>
<keyword evidence="2" id="KW-0732">Signal</keyword>
<evidence type="ECO:0000313" key="5">
    <source>
        <dbReference type="Proteomes" id="UP001519289"/>
    </source>
</evidence>
<dbReference type="EMBL" id="JAGGLG010000024">
    <property type="protein sequence ID" value="MBP2019226.1"/>
    <property type="molecule type" value="Genomic_DNA"/>
</dbReference>
<dbReference type="SUPFAM" id="SSF53955">
    <property type="entry name" value="Lysozyme-like"/>
    <property type="match status" value="1"/>
</dbReference>
<dbReference type="InterPro" id="IPR008258">
    <property type="entry name" value="Transglycosylase_SLT_dom_1"/>
</dbReference>
<dbReference type="InterPro" id="IPR023346">
    <property type="entry name" value="Lysozyme-like_dom_sf"/>
</dbReference>
<accession>A0ABS4JUK7</accession>
<feature type="domain" description="Transglycosylase SLT" evidence="3">
    <location>
        <begin position="85"/>
        <end position="191"/>
    </location>
</feature>
<dbReference type="CDD" id="cd16896">
    <property type="entry name" value="LT_Slt70-like"/>
    <property type="match status" value="1"/>
</dbReference>
<protein>
    <submittedName>
        <fullName evidence="4">Soluble lytic murein transglycosylase-like protein</fullName>
    </submittedName>
</protein>
<dbReference type="Proteomes" id="UP001519289">
    <property type="component" value="Unassembled WGS sequence"/>
</dbReference>
<dbReference type="PANTHER" id="PTHR37423">
    <property type="entry name" value="SOLUBLE LYTIC MUREIN TRANSGLYCOSYLASE-RELATED"/>
    <property type="match status" value="1"/>
</dbReference>
<dbReference type="Gene3D" id="1.10.530.10">
    <property type="match status" value="1"/>
</dbReference>
<dbReference type="PANTHER" id="PTHR37423:SF2">
    <property type="entry name" value="MEMBRANE-BOUND LYTIC MUREIN TRANSGLYCOSYLASE C"/>
    <property type="match status" value="1"/>
</dbReference>
<feature type="chain" id="PRO_5046149875" evidence="2">
    <location>
        <begin position="29"/>
        <end position="207"/>
    </location>
</feature>
<comment type="caution">
    <text evidence="4">The sequence shown here is derived from an EMBL/GenBank/DDBJ whole genome shotgun (WGS) entry which is preliminary data.</text>
</comment>
<keyword evidence="5" id="KW-1185">Reference proteome</keyword>
<dbReference type="Pfam" id="PF01464">
    <property type="entry name" value="SLT"/>
    <property type="match status" value="1"/>
</dbReference>
<gene>
    <name evidence="4" type="ORF">J2Z79_002651</name>
</gene>
<reference evidence="4 5" key="1">
    <citation type="submission" date="2021-03" db="EMBL/GenBank/DDBJ databases">
        <title>Genomic Encyclopedia of Type Strains, Phase IV (KMG-IV): sequencing the most valuable type-strain genomes for metagenomic binning, comparative biology and taxonomic classification.</title>
        <authorList>
            <person name="Goeker M."/>
        </authorList>
    </citation>
    <scope>NUCLEOTIDE SEQUENCE [LARGE SCALE GENOMIC DNA]</scope>
    <source>
        <strain evidence="4 5">DSM 27138</strain>
    </source>
</reference>
<evidence type="ECO:0000313" key="4">
    <source>
        <dbReference type="EMBL" id="MBP2019226.1"/>
    </source>
</evidence>
<dbReference type="RefSeq" id="WP_209467339.1">
    <property type="nucleotide sequence ID" value="NZ_JAGGLG010000024.1"/>
</dbReference>
<feature type="region of interest" description="Disordered" evidence="1">
    <location>
        <begin position="33"/>
        <end position="58"/>
    </location>
</feature>